<evidence type="ECO:0008006" key="3">
    <source>
        <dbReference type="Google" id="ProtNLM"/>
    </source>
</evidence>
<accession>A0ABU3SWW9</accession>
<protein>
    <recommendedName>
        <fullName evidence="3">Core-binding (CB) domain-containing protein</fullName>
    </recommendedName>
</protein>
<keyword evidence="2" id="KW-1185">Reference proteome</keyword>
<comment type="caution">
    <text evidence="1">The sequence shown here is derived from an EMBL/GenBank/DDBJ whole genome shotgun (WGS) entry which is preliminary data.</text>
</comment>
<evidence type="ECO:0000313" key="1">
    <source>
        <dbReference type="EMBL" id="MDU0354488.1"/>
    </source>
</evidence>
<name>A0ABU3SWW9_9ALTE</name>
<proteinExistence type="predicted"/>
<reference evidence="1 2" key="1">
    <citation type="submission" date="2023-10" db="EMBL/GenBank/DDBJ databases">
        <title>Glaciecola aquimarina strain GGW-M5 nov., isolated from a coastal seawater.</title>
        <authorList>
            <person name="Bayburt H."/>
            <person name="Kim J.M."/>
            <person name="Choi B.J."/>
            <person name="Jeon C.O."/>
        </authorList>
    </citation>
    <scope>NUCLEOTIDE SEQUENCE [LARGE SCALE GENOMIC DNA]</scope>
    <source>
        <strain evidence="1 2">KCTC 32108</strain>
    </source>
</reference>
<organism evidence="1 2">
    <name type="scientific">Paraglaciecola aquimarina</name>
    <dbReference type="NCBI Taxonomy" id="1235557"/>
    <lineage>
        <taxon>Bacteria</taxon>
        <taxon>Pseudomonadati</taxon>
        <taxon>Pseudomonadota</taxon>
        <taxon>Gammaproteobacteria</taxon>
        <taxon>Alteromonadales</taxon>
        <taxon>Alteromonadaceae</taxon>
        <taxon>Paraglaciecola</taxon>
    </lineage>
</organism>
<sequence>MLGDIWKEYIESNKSIWGDKHLKDHVKAVQEAGLPWARGKNRVTKAGCLYPLVNETLASLSAQKIKQWLDNENKTRSGVAAQTYRLLFACLSWVSEQEKYKGLVDPQKLKTKAVKKTVVKLNPKSDVLQKEQLYSFFYYVRSIQNPVISAFVQTLLLTGARRGS</sequence>
<dbReference type="InterPro" id="IPR011010">
    <property type="entry name" value="DNA_brk_join_enz"/>
</dbReference>
<dbReference type="Proteomes" id="UP001247805">
    <property type="component" value="Unassembled WGS sequence"/>
</dbReference>
<evidence type="ECO:0000313" key="2">
    <source>
        <dbReference type="Proteomes" id="UP001247805"/>
    </source>
</evidence>
<dbReference type="RefSeq" id="WP_316026085.1">
    <property type="nucleotide sequence ID" value="NZ_JAWDIO010000002.1"/>
</dbReference>
<dbReference type="SUPFAM" id="SSF56349">
    <property type="entry name" value="DNA breaking-rejoining enzymes"/>
    <property type="match status" value="1"/>
</dbReference>
<dbReference type="EMBL" id="JAWDIO010000002">
    <property type="protein sequence ID" value="MDU0354488.1"/>
    <property type="molecule type" value="Genomic_DNA"/>
</dbReference>
<gene>
    <name evidence="1" type="ORF">RS130_11570</name>
</gene>